<proteinExistence type="predicted"/>
<keyword evidence="1" id="KW-1133">Transmembrane helix</keyword>
<keyword evidence="1" id="KW-0472">Membrane</keyword>
<accession>A0A9Y1BQ46</accession>
<feature type="transmembrane region" description="Helical" evidence="1">
    <location>
        <begin position="173"/>
        <end position="196"/>
    </location>
</feature>
<name>A0A9Y1BQ46_9ARCH</name>
<keyword evidence="1" id="KW-0812">Transmembrane</keyword>
<feature type="transmembrane region" description="Helical" evidence="1">
    <location>
        <begin position="77"/>
        <end position="101"/>
    </location>
</feature>
<protein>
    <submittedName>
        <fullName evidence="2">Zinc ribbon domain-containing protein</fullName>
    </submittedName>
</protein>
<feature type="transmembrane region" description="Helical" evidence="1">
    <location>
        <begin position="121"/>
        <end position="152"/>
    </location>
</feature>
<reference evidence="2" key="1">
    <citation type="journal article" date="2022" name="Nat. Microbiol.">
        <title>Unique mobile elements and scalable gene flow at the prokaryote-eukaryote boundary revealed by circularized Asgard archaea genomes.</title>
        <authorList>
            <person name="Wu F."/>
            <person name="Speth D.R."/>
            <person name="Philosof A."/>
            <person name="Cremiere A."/>
            <person name="Narayanan A."/>
            <person name="Barco R.A."/>
            <person name="Connon S.A."/>
            <person name="Amend J.P."/>
            <person name="Antoshechkin I.A."/>
            <person name="Orphan V.J."/>
        </authorList>
    </citation>
    <scope>NUCLEOTIDE SEQUENCE</scope>
    <source>
        <strain evidence="2">PR6</strain>
    </source>
</reference>
<feature type="transmembrane region" description="Helical" evidence="1">
    <location>
        <begin position="216"/>
        <end position="239"/>
    </location>
</feature>
<evidence type="ECO:0000256" key="1">
    <source>
        <dbReference type="SAM" id="Phobius"/>
    </source>
</evidence>
<dbReference type="EMBL" id="CP084167">
    <property type="protein sequence ID" value="UJG42845.1"/>
    <property type="molecule type" value="Genomic_DNA"/>
</dbReference>
<gene>
    <name evidence="2" type="ORF">K9W46_10735</name>
</gene>
<dbReference type="Proteomes" id="UP001200513">
    <property type="component" value="Chromosome"/>
</dbReference>
<evidence type="ECO:0000313" key="2">
    <source>
        <dbReference type="EMBL" id="UJG42845.1"/>
    </source>
</evidence>
<feature type="transmembrane region" description="Helical" evidence="1">
    <location>
        <begin position="251"/>
        <end position="271"/>
    </location>
</feature>
<sequence>MSEVSSQKCPSCGESVPLEYSVCPFCGFGIHEYELKQFSYKPKRREVIERAISFYRSPFKTSGELGVATETRGANMFLYFFSVFLSLRLFFTILKANFSFAVSIALGSVGDPPHPFITIKLGFILFLVNLLILPFVIFLIYKILFVIGSWLITRIGGLMGAEIKTKQVKTIMAYSIVPVVLGEFLGIFFTLIGPSGGLGSTSAVSFSEILSFMESFYSSGVMIAFKFLMLIAWIVTLVYSTIGVRTVGKMAWVNAALTMLLPLGIYVWFFYITGMFG</sequence>
<dbReference type="AlphaFoldDB" id="A0A9Y1BQ46"/>
<organism evidence="2">
    <name type="scientific">Candidatus Heimdallarchaeum endolithica</name>
    <dbReference type="NCBI Taxonomy" id="2876572"/>
    <lineage>
        <taxon>Archaea</taxon>
        <taxon>Promethearchaeati</taxon>
        <taxon>Candidatus Heimdallarchaeota</taxon>
        <taxon>Candidatus Heimdallarchaeia (ex Rinke et al. 2021) (nom. nud.)</taxon>
        <taxon>Candidatus Heimdallarchaeales</taxon>
        <taxon>Candidatus Heimdallarchaeaceae</taxon>
        <taxon>Candidatus Heimdallarchaeum</taxon>
    </lineage>
</organism>